<dbReference type="EMBL" id="ATJV01000051">
    <property type="protein sequence ID" value="EPZ15747.1"/>
    <property type="molecule type" value="Genomic_DNA"/>
</dbReference>
<sequence length="101" mass="11163">MISRFYCDAIYALQAPSTRAPSIGTVTRLGTNGLHHPSRTFIVTAKPCRIAVLTFIAMPAVSAVINCGAQLTNTQHKQKIMLLTFFLEIYTVIGTQQRPLR</sequence>
<proteinExistence type="predicted"/>
<dbReference type="Proteomes" id="UP000015455">
    <property type="component" value="Unassembled WGS sequence"/>
</dbReference>
<dbReference type="RefSeq" id="WP_021249235.1">
    <property type="nucleotide sequence ID" value="NZ_ATJV01000051.1"/>
</dbReference>
<reference evidence="1 2" key="1">
    <citation type="submission" date="2013-06" db="EMBL/GenBank/DDBJ databases">
        <title>Draft genome sequence of Thauera terpenica.</title>
        <authorList>
            <person name="Liu B."/>
            <person name="Frostegard A.H."/>
            <person name="Shapleigh J.P."/>
        </authorList>
    </citation>
    <scope>NUCLEOTIDE SEQUENCE [LARGE SCALE GENOMIC DNA]</scope>
    <source>
        <strain evidence="1 2">58Eu</strain>
    </source>
</reference>
<protein>
    <submittedName>
        <fullName evidence="1">Uncharacterized protein</fullName>
    </submittedName>
</protein>
<dbReference type="STRING" id="1348657.M622_14680"/>
<comment type="caution">
    <text evidence="1">The sequence shown here is derived from an EMBL/GenBank/DDBJ whole genome shotgun (WGS) entry which is preliminary data.</text>
</comment>
<name>S9ZQE4_9RHOO</name>
<gene>
    <name evidence="1" type="ORF">M622_14680</name>
</gene>
<keyword evidence="2" id="KW-1185">Reference proteome</keyword>
<dbReference type="AlphaFoldDB" id="S9ZQE4"/>
<evidence type="ECO:0000313" key="2">
    <source>
        <dbReference type="Proteomes" id="UP000015455"/>
    </source>
</evidence>
<organism evidence="1 2">
    <name type="scientific">Thauera terpenica 58Eu</name>
    <dbReference type="NCBI Taxonomy" id="1348657"/>
    <lineage>
        <taxon>Bacteria</taxon>
        <taxon>Pseudomonadati</taxon>
        <taxon>Pseudomonadota</taxon>
        <taxon>Betaproteobacteria</taxon>
        <taxon>Rhodocyclales</taxon>
        <taxon>Zoogloeaceae</taxon>
        <taxon>Thauera</taxon>
    </lineage>
</organism>
<evidence type="ECO:0000313" key="1">
    <source>
        <dbReference type="EMBL" id="EPZ15747.1"/>
    </source>
</evidence>
<accession>S9ZQE4</accession>